<feature type="transmembrane region" description="Helical" evidence="1">
    <location>
        <begin position="387"/>
        <end position="407"/>
    </location>
</feature>
<keyword evidence="3" id="KW-1185">Reference proteome</keyword>
<feature type="transmembrane region" description="Helical" evidence="1">
    <location>
        <begin position="16"/>
        <end position="39"/>
    </location>
</feature>
<dbReference type="VEuPathDB" id="TriTrypDB:BSAL_18100"/>
<evidence type="ECO:0000256" key="1">
    <source>
        <dbReference type="SAM" id="Phobius"/>
    </source>
</evidence>
<dbReference type="Gene3D" id="1.20.1530.20">
    <property type="match status" value="1"/>
</dbReference>
<evidence type="ECO:0000313" key="3">
    <source>
        <dbReference type="Proteomes" id="UP000051952"/>
    </source>
</evidence>
<feature type="transmembrane region" description="Helical" evidence="1">
    <location>
        <begin position="107"/>
        <end position="127"/>
    </location>
</feature>
<reference evidence="3" key="1">
    <citation type="submission" date="2015-09" db="EMBL/GenBank/DDBJ databases">
        <authorList>
            <consortium name="Pathogen Informatics"/>
        </authorList>
    </citation>
    <scope>NUCLEOTIDE SEQUENCE [LARGE SCALE GENOMIC DNA]</scope>
    <source>
        <strain evidence="3">Lake Konstanz</strain>
    </source>
</reference>
<dbReference type="PANTHER" id="PTHR43021:SF2">
    <property type="entry name" value="CATION_H+ EXCHANGER DOMAIN-CONTAINING PROTEIN"/>
    <property type="match status" value="1"/>
</dbReference>
<feature type="transmembrane region" description="Helical" evidence="1">
    <location>
        <begin position="200"/>
        <end position="221"/>
    </location>
</feature>
<feature type="transmembrane region" description="Helical" evidence="1">
    <location>
        <begin position="227"/>
        <end position="260"/>
    </location>
</feature>
<gene>
    <name evidence="2" type="ORF">BSAL_18100</name>
</gene>
<dbReference type="Proteomes" id="UP000051952">
    <property type="component" value="Unassembled WGS sequence"/>
</dbReference>
<keyword evidence="1" id="KW-0812">Transmembrane</keyword>
<sequence length="454" mass="48519">MVTGSTHNLVEKVYDYAMLPFIIPFSKIIVFTLLSWLVARVCRSIRLPPVIGMLCTGFALRYIHPSEALESTSDPLVDMALAAMGLEIGSHLNEATLGAIAGQMVRFMMLFVLIVTTTMAAGIRILLPEMTPFAALAASIAVERSSPECLQGIMEANARGPFSTSLMCIAALQDVGALICFVLSEIILGATSFRAGVTHIGMMLASTMLACGLGVAVGYIPMRYPSLCVVAICIVLASASEFTSSELLLSAVCCGAVLNYRKPHASVIFISKMNQVVGVILFTWMGYRMNVASFVGLDNGTSTTAEHQGLPILTPSTSSPSIMIIIGIFLLRLLALFLGSFAASMAVGLRQFARVRWMGLVTQLAIALSLVQRGERTFPHAAPLMRAYGGAVLLSLITGPALLQVVLQRVGEANQEVRQRLEKSAEPIVVSPLHHDGGPHEMLDTAASFVESKA</sequence>
<proteinExistence type="predicted"/>
<feature type="transmembrane region" description="Helical" evidence="1">
    <location>
        <begin position="164"/>
        <end position="188"/>
    </location>
</feature>
<name>A0A0S4JFI3_BODSA</name>
<organism evidence="2 3">
    <name type="scientific">Bodo saltans</name>
    <name type="common">Flagellated protozoan</name>
    <dbReference type="NCBI Taxonomy" id="75058"/>
    <lineage>
        <taxon>Eukaryota</taxon>
        <taxon>Discoba</taxon>
        <taxon>Euglenozoa</taxon>
        <taxon>Kinetoplastea</taxon>
        <taxon>Metakinetoplastina</taxon>
        <taxon>Eubodonida</taxon>
        <taxon>Bodonidae</taxon>
        <taxon>Bodo</taxon>
    </lineage>
</organism>
<evidence type="ECO:0000313" key="2">
    <source>
        <dbReference type="EMBL" id="CUG88897.1"/>
    </source>
</evidence>
<feature type="transmembrane region" description="Helical" evidence="1">
    <location>
        <begin position="322"/>
        <end position="343"/>
    </location>
</feature>
<dbReference type="PANTHER" id="PTHR43021">
    <property type="entry name" value="NA(+)/H(+) ANTIPORTER-RELATED"/>
    <property type="match status" value="1"/>
</dbReference>
<protein>
    <submittedName>
        <fullName evidence="2">Sodium/hydrogen antiporter, putative</fullName>
    </submittedName>
</protein>
<accession>A0A0S4JFI3</accession>
<dbReference type="EMBL" id="CYKH01001681">
    <property type="protein sequence ID" value="CUG88897.1"/>
    <property type="molecule type" value="Genomic_DNA"/>
</dbReference>
<dbReference type="InterPro" id="IPR038770">
    <property type="entry name" value="Na+/solute_symporter_sf"/>
</dbReference>
<keyword evidence="1" id="KW-0472">Membrane</keyword>
<feature type="transmembrane region" description="Helical" evidence="1">
    <location>
        <begin position="355"/>
        <end position="372"/>
    </location>
</feature>
<keyword evidence="1" id="KW-1133">Transmembrane helix</keyword>
<dbReference type="OrthoDB" id="10565496at2759"/>
<dbReference type="AlphaFoldDB" id="A0A0S4JFI3"/>
<feature type="transmembrane region" description="Helical" evidence="1">
    <location>
        <begin position="267"/>
        <end position="287"/>
    </location>
</feature>